<dbReference type="Proteomes" id="UP000426027">
    <property type="component" value="Chromosome"/>
</dbReference>
<evidence type="ECO:0000313" key="2">
    <source>
        <dbReference type="EMBL" id="QGW28583.1"/>
    </source>
</evidence>
<dbReference type="SUPFAM" id="SSF54001">
    <property type="entry name" value="Cysteine proteinases"/>
    <property type="match status" value="1"/>
</dbReference>
<keyword evidence="3" id="KW-1185">Reference proteome</keyword>
<name>A0A6I6GAF4_9BACT</name>
<proteinExistence type="predicted"/>
<dbReference type="InterPro" id="IPR002931">
    <property type="entry name" value="Transglutaminase-like"/>
</dbReference>
<sequence>MLRILKNAQEKFDFKFGKVVKEDFTLPADAIEKDAAAYTICDKGFTEFEGNSKGWFTLKFTRKVRIKINNINGIDAADFRIPLYHNGSSVERLMGLKAIAFNLEGDKVVETALKSDQVFVDKYSKRLDFKKFSVPGAKAGSLIDVTYTIESDFLNALQPWAFQNSYPCYWSEYEVGFPFFFNYVTLMQGYQPFYQRSSNEVRQNFNIMIPSDEGIGGRSQMVTEEANVQFTRWVMKNVPALKEEAFTSSLENHISKIEFQLKQLRFEGSPYREMMGSWPAVVQRYNEFESFGLNLYKNNGFLDDEIKPVVAKANTPMGKAQALYAYVRDKYTCTGGGDFLTSNLRAVPKTKSGNVGDLNLLLTAMLNRENIEAHPVILSTRSNGWAHELYPLTDRYNYVVVRARIDGKEYMLDATEPGLPFGVLPPQCYNGQAREILGLGAAIELTPDSITEKKTSTFFLSTGEDGKWTGEFTSNFGVYESLAIRQEAKKNGLQNRKNQIKKAAPSEFVFEDPAFEQLENPEQQVKVRYAVKPQVEEDADLIYLNPMLAEGFKENPFKSAERLYPVEMPYTMNEMYVANIEVPAGYVLEEAPKSTKVNLFDDEGFFEYMVSTDGTRVMLRIRLVIKRAEFAAEDYEGLREFFSYVVKKQAETIVFKKKPKQ</sequence>
<evidence type="ECO:0000259" key="1">
    <source>
        <dbReference type="Pfam" id="PF01841"/>
    </source>
</evidence>
<dbReference type="RefSeq" id="WP_157478936.1">
    <property type="nucleotide sequence ID" value="NZ_CP046566.1"/>
</dbReference>
<dbReference type="Pfam" id="PF01841">
    <property type="entry name" value="Transglut_core"/>
    <property type="match status" value="1"/>
</dbReference>
<gene>
    <name evidence="2" type="ORF">GLV81_11160</name>
</gene>
<dbReference type="KEGG" id="fls:GLV81_11160"/>
<dbReference type="InterPro" id="IPR038765">
    <property type="entry name" value="Papain-like_cys_pep_sf"/>
</dbReference>
<organism evidence="2 3">
    <name type="scientific">Phnomibacter ginsenosidimutans</name>
    <dbReference type="NCBI Taxonomy" id="2676868"/>
    <lineage>
        <taxon>Bacteria</taxon>
        <taxon>Pseudomonadati</taxon>
        <taxon>Bacteroidota</taxon>
        <taxon>Chitinophagia</taxon>
        <taxon>Chitinophagales</taxon>
        <taxon>Chitinophagaceae</taxon>
        <taxon>Phnomibacter</taxon>
    </lineage>
</organism>
<dbReference type="EMBL" id="CP046566">
    <property type="protein sequence ID" value="QGW28583.1"/>
    <property type="molecule type" value="Genomic_DNA"/>
</dbReference>
<dbReference type="Gene3D" id="2.60.120.1130">
    <property type="match status" value="1"/>
</dbReference>
<accession>A0A6I6GAF4</accession>
<evidence type="ECO:0000313" key="3">
    <source>
        <dbReference type="Proteomes" id="UP000426027"/>
    </source>
</evidence>
<dbReference type="Gene3D" id="3.10.620.30">
    <property type="match status" value="1"/>
</dbReference>
<protein>
    <recommendedName>
        <fullName evidence="1">Transglutaminase-like domain-containing protein</fullName>
    </recommendedName>
</protein>
<dbReference type="AlphaFoldDB" id="A0A6I6GAF4"/>
<reference evidence="2 3" key="1">
    <citation type="submission" date="2019-11" db="EMBL/GenBank/DDBJ databases">
        <authorList>
            <person name="Im W.T."/>
        </authorList>
    </citation>
    <scope>NUCLEOTIDE SEQUENCE [LARGE SCALE GENOMIC DNA]</scope>
    <source>
        <strain evidence="2 3">SB-02</strain>
    </source>
</reference>
<feature type="domain" description="Transglutaminase-like" evidence="1">
    <location>
        <begin position="308"/>
        <end position="409"/>
    </location>
</feature>
<dbReference type="Gene3D" id="2.60.40.3140">
    <property type="match status" value="1"/>
</dbReference>